<sequence>MTEQTDQPEQNDTEQFEVQDRADEQRYVLIDHRADPVDQVIGEELYVDTELTDGTGRILVHTGVSEAYGGQGLASTLVRSVVEDVIARGYKIVPVCPYVVKWLPKHPEYADHVVKPKPEQLRVAAERMG</sequence>
<dbReference type="Proteomes" id="UP000215896">
    <property type="component" value="Unassembled WGS sequence"/>
</dbReference>
<organism evidence="2 3">
    <name type="scientific">Enemella evansiae</name>
    <dbReference type="NCBI Taxonomy" id="2016499"/>
    <lineage>
        <taxon>Bacteria</taxon>
        <taxon>Bacillati</taxon>
        <taxon>Actinomycetota</taxon>
        <taxon>Actinomycetes</taxon>
        <taxon>Propionibacteriales</taxon>
        <taxon>Propionibacteriaceae</taxon>
        <taxon>Enemella</taxon>
    </lineage>
</organism>
<reference evidence="2 3" key="1">
    <citation type="submission" date="2017-07" db="EMBL/GenBank/DDBJ databases">
        <title>Draft whole genome sequences of clinical Proprionibacteriaceae strains.</title>
        <authorList>
            <person name="Bernier A.-M."/>
            <person name="Bernard K."/>
            <person name="Domingo M.-C."/>
        </authorList>
    </citation>
    <scope>NUCLEOTIDE SEQUENCE [LARGE SCALE GENOMIC DNA]</scope>
    <source>
        <strain evidence="2 3">NML 030167</strain>
    </source>
</reference>
<dbReference type="PROSITE" id="PS51729">
    <property type="entry name" value="GNAT_YJDJ"/>
    <property type="match status" value="1"/>
</dbReference>
<feature type="domain" description="N-acetyltransferase" evidence="1">
    <location>
        <begin position="19"/>
        <end position="114"/>
    </location>
</feature>
<keyword evidence="2" id="KW-0808">Transferase</keyword>
<dbReference type="InterPro" id="IPR031165">
    <property type="entry name" value="GNAT_YJDJ"/>
</dbReference>
<name>A0A255GD52_9ACTN</name>
<keyword evidence="3" id="KW-1185">Reference proteome</keyword>
<dbReference type="AlphaFoldDB" id="A0A255GD52"/>
<dbReference type="PANTHER" id="PTHR31435:SF10">
    <property type="entry name" value="BSR4717 PROTEIN"/>
    <property type="match status" value="1"/>
</dbReference>
<dbReference type="EMBL" id="NMVO01000013">
    <property type="protein sequence ID" value="OYO13501.1"/>
    <property type="molecule type" value="Genomic_DNA"/>
</dbReference>
<evidence type="ECO:0000259" key="1">
    <source>
        <dbReference type="PROSITE" id="PS51729"/>
    </source>
</evidence>
<proteinExistence type="predicted"/>
<accession>A0A255GD52</accession>
<dbReference type="SUPFAM" id="SSF55729">
    <property type="entry name" value="Acyl-CoA N-acyltransferases (Nat)"/>
    <property type="match status" value="1"/>
</dbReference>
<dbReference type="InterPro" id="IPR045057">
    <property type="entry name" value="Gcn5-rel_NAT"/>
</dbReference>
<dbReference type="GO" id="GO:0016740">
    <property type="term" value="F:transferase activity"/>
    <property type="evidence" value="ECO:0007669"/>
    <property type="project" value="UniProtKB-KW"/>
</dbReference>
<dbReference type="Gene3D" id="3.40.630.30">
    <property type="match status" value="1"/>
</dbReference>
<dbReference type="RefSeq" id="WP_094401959.1">
    <property type="nucleotide sequence ID" value="NZ_NMVL01000016.1"/>
</dbReference>
<comment type="caution">
    <text evidence="2">The sequence shown here is derived from an EMBL/GenBank/DDBJ whole genome shotgun (WGS) entry which is preliminary data.</text>
</comment>
<dbReference type="OrthoDB" id="5405911at2"/>
<protein>
    <submittedName>
        <fullName evidence="2">N-acetyltransferase</fullName>
    </submittedName>
</protein>
<dbReference type="InterPro" id="IPR016181">
    <property type="entry name" value="Acyl_CoA_acyltransferase"/>
</dbReference>
<dbReference type="Pfam" id="PF14542">
    <property type="entry name" value="Acetyltransf_CG"/>
    <property type="match status" value="1"/>
</dbReference>
<gene>
    <name evidence="2" type="ORF">CGZ94_11055</name>
</gene>
<evidence type="ECO:0000313" key="2">
    <source>
        <dbReference type="EMBL" id="OYO13501.1"/>
    </source>
</evidence>
<dbReference type="PANTHER" id="PTHR31435">
    <property type="entry name" value="PROTEIN NATD1"/>
    <property type="match status" value="1"/>
</dbReference>
<evidence type="ECO:0000313" key="3">
    <source>
        <dbReference type="Proteomes" id="UP000215896"/>
    </source>
</evidence>